<keyword evidence="12" id="KW-1185">Reference proteome</keyword>
<dbReference type="PANTHER" id="PTHR21235:SF2">
    <property type="entry name" value="IMIDAZOLE GLYCEROL PHOSPHATE SYNTHASE HISHF"/>
    <property type="match status" value="1"/>
</dbReference>
<dbReference type="InterPro" id="IPR050064">
    <property type="entry name" value="IGPS_HisA/HisF"/>
</dbReference>
<dbReference type="InterPro" id="IPR029062">
    <property type="entry name" value="Class_I_gatase-like"/>
</dbReference>
<evidence type="ECO:0000256" key="3">
    <source>
        <dbReference type="ARBA" id="ARBA00022801"/>
    </source>
</evidence>
<feature type="domain" description="Glutamine amidotransferase" evidence="10">
    <location>
        <begin position="8"/>
        <end position="210"/>
    </location>
</feature>
<keyword evidence="3" id="KW-0378">Hydrolase</keyword>
<sequence>MSSPPIHLLDYGAGNILSVKNALSASGFPNIVSITDPSQITSLIGTSNPVLVFPGVGNFAGAMSALTAGGYVGPLKAYIASGAAFLGVCLGMQTLFSSSAECPGVAGLGVVPGTVDKFEPGPGCPVPCIGWNTCQALDAGSPILPESDARRYFVHSYYCPLTPENEEWALTTTTYGGKRYISSVAKGNVFATQFHPEKSGPEGIAVLSRFLSLATEGAIPPRGPRYDVREKVEGAPVRNLGLPASLAARYYSNGIDEIAFLNITSFRTNVLSDLPLLDLLEAASKTVFVPLTVGGGIREIRGEGGEVLATAAAVADRYFRVGADKVSIGSDAVGAVEKLRGMGGQKDGSSSIEQIAHMYGVQAVVVSVDPKKVYLDSPEEEAAAAAKGHTVLDEAGRKCWYQCTVSGGRATRDLDAIALAKGVEELGCGELMVNCIDNDGQGQGFDHLLLGAVCAAVSIPVIASSGAGNAQHFVDVFEATGCSAALAAGIFHRGEVGIDEVKAKMKEKGIVVRGRA</sequence>
<dbReference type="InterPro" id="IPR004651">
    <property type="entry name" value="HisF"/>
</dbReference>
<protein>
    <recommendedName>
        <fullName evidence="10">Glutamine amidotransferase domain-containing protein</fullName>
    </recommendedName>
</protein>
<dbReference type="SUPFAM" id="SSF52317">
    <property type="entry name" value="Class I glutamine amidotransferase-like"/>
    <property type="match status" value="1"/>
</dbReference>
<dbReference type="PANTHER" id="PTHR21235">
    <property type="entry name" value="IMIDAZOLE GLYCEROL PHOSPHATE SYNTHASE SUBUNIT HISF/H IGP SYNTHASE SUBUNIT HISF/H"/>
    <property type="match status" value="1"/>
</dbReference>
<comment type="catalytic activity">
    <reaction evidence="7">
        <text>5-[(5-phospho-1-deoxy-D-ribulos-1-ylimino)methylamino]-1-(5-phospho-beta-D-ribosyl)imidazole-4-carboxamide + L-glutamine = D-erythro-1-(imidazol-4-yl)glycerol 3-phosphate + 5-amino-1-(5-phospho-beta-D-ribosyl)imidazole-4-carboxamide + L-glutamate + H(+)</text>
        <dbReference type="Rhea" id="RHEA:24793"/>
        <dbReference type="ChEBI" id="CHEBI:15378"/>
        <dbReference type="ChEBI" id="CHEBI:29985"/>
        <dbReference type="ChEBI" id="CHEBI:58278"/>
        <dbReference type="ChEBI" id="CHEBI:58359"/>
        <dbReference type="ChEBI" id="CHEBI:58475"/>
        <dbReference type="ChEBI" id="CHEBI:58525"/>
        <dbReference type="EC" id="4.3.2.10"/>
    </reaction>
</comment>
<evidence type="ECO:0000256" key="2">
    <source>
        <dbReference type="ARBA" id="ARBA00022605"/>
    </source>
</evidence>
<dbReference type="EMBL" id="BRYB01001648">
    <property type="protein sequence ID" value="GMI30324.1"/>
    <property type="molecule type" value="Genomic_DNA"/>
</dbReference>
<dbReference type="SUPFAM" id="SSF51366">
    <property type="entry name" value="Ribulose-phoshate binding barrel"/>
    <property type="match status" value="1"/>
</dbReference>
<organism evidence="11 12">
    <name type="scientific">Tetraparma gracilis</name>
    <dbReference type="NCBI Taxonomy" id="2962635"/>
    <lineage>
        <taxon>Eukaryota</taxon>
        <taxon>Sar</taxon>
        <taxon>Stramenopiles</taxon>
        <taxon>Ochrophyta</taxon>
        <taxon>Bolidophyceae</taxon>
        <taxon>Parmales</taxon>
        <taxon>Triparmaceae</taxon>
        <taxon>Tetraparma</taxon>
    </lineage>
</organism>
<reference evidence="11 12" key="1">
    <citation type="journal article" date="2023" name="Commun. Biol.">
        <title>Genome analysis of Parmales, the sister group of diatoms, reveals the evolutionary specialization of diatoms from phago-mixotrophs to photoautotrophs.</title>
        <authorList>
            <person name="Ban H."/>
            <person name="Sato S."/>
            <person name="Yoshikawa S."/>
            <person name="Yamada K."/>
            <person name="Nakamura Y."/>
            <person name="Ichinomiya M."/>
            <person name="Sato N."/>
            <person name="Blanc-Mathieu R."/>
            <person name="Endo H."/>
            <person name="Kuwata A."/>
            <person name="Ogata H."/>
        </authorList>
    </citation>
    <scope>NUCLEOTIDE SEQUENCE [LARGE SCALE GENOMIC DNA]</scope>
</reference>
<comment type="caution">
    <text evidence="11">The sequence shown here is derived from an EMBL/GenBank/DDBJ whole genome shotgun (WGS) entry which is preliminary data.</text>
</comment>
<evidence type="ECO:0000256" key="8">
    <source>
        <dbReference type="ARBA" id="ARBA00049534"/>
    </source>
</evidence>
<dbReference type="Pfam" id="PF00117">
    <property type="entry name" value="GATase"/>
    <property type="match status" value="1"/>
</dbReference>
<keyword evidence="2 9" id="KW-0028">Amino-acid biosynthesis</keyword>
<comment type="pathway">
    <text evidence="1">Amino-acid biosynthesis; L-histidine biosynthesis; L-histidine from 5-phospho-alpha-D-ribose 1-diphosphate: step 5/9.</text>
</comment>
<dbReference type="InterPro" id="IPR017926">
    <property type="entry name" value="GATASE"/>
</dbReference>
<dbReference type="InterPro" id="IPR013785">
    <property type="entry name" value="Aldolase_TIM"/>
</dbReference>
<name>A0ABQ6MQS1_9STRA</name>
<proteinExistence type="inferred from homology"/>
<dbReference type="InterPro" id="IPR006062">
    <property type="entry name" value="His_biosynth"/>
</dbReference>
<dbReference type="Proteomes" id="UP001165060">
    <property type="component" value="Unassembled WGS sequence"/>
</dbReference>
<dbReference type="CDD" id="cd04731">
    <property type="entry name" value="HisF"/>
    <property type="match status" value="1"/>
</dbReference>
<keyword evidence="4" id="KW-0315">Glutamine amidotransferase</keyword>
<evidence type="ECO:0000256" key="7">
    <source>
        <dbReference type="ARBA" id="ARBA00047838"/>
    </source>
</evidence>
<dbReference type="CDD" id="cd01748">
    <property type="entry name" value="GATase1_IGP_Synthase"/>
    <property type="match status" value="1"/>
</dbReference>
<dbReference type="Gene3D" id="3.20.20.70">
    <property type="entry name" value="Aldolase class I"/>
    <property type="match status" value="1"/>
</dbReference>
<dbReference type="PROSITE" id="PS51273">
    <property type="entry name" value="GATASE_TYPE_1"/>
    <property type="match status" value="1"/>
</dbReference>
<evidence type="ECO:0000256" key="5">
    <source>
        <dbReference type="ARBA" id="ARBA00023102"/>
    </source>
</evidence>
<evidence type="ECO:0000256" key="4">
    <source>
        <dbReference type="ARBA" id="ARBA00022962"/>
    </source>
</evidence>
<comment type="similarity">
    <text evidence="9">Belongs to the HisA/HisF family.</text>
</comment>
<dbReference type="Pfam" id="PF00977">
    <property type="entry name" value="His_biosynth"/>
    <property type="match status" value="1"/>
</dbReference>
<keyword evidence="6" id="KW-0456">Lyase</keyword>
<keyword evidence="5 9" id="KW-0368">Histidine biosynthesis</keyword>
<accession>A0ABQ6MQS1</accession>
<evidence type="ECO:0000256" key="1">
    <source>
        <dbReference type="ARBA" id="ARBA00005091"/>
    </source>
</evidence>
<dbReference type="InterPro" id="IPR011060">
    <property type="entry name" value="RibuloseP-bd_barrel"/>
</dbReference>
<evidence type="ECO:0000313" key="12">
    <source>
        <dbReference type="Proteomes" id="UP001165060"/>
    </source>
</evidence>
<evidence type="ECO:0000313" key="11">
    <source>
        <dbReference type="EMBL" id="GMI30324.1"/>
    </source>
</evidence>
<evidence type="ECO:0000256" key="6">
    <source>
        <dbReference type="ARBA" id="ARBA00023239"/>
    </source>
</evidence>
<dbReference type="HAMAP" id="MF_00278">
    <property type="entry name" value="HisH"/>
    <property type="match status" value="1"/>
</dbReference>
<dbReference type="InterPro" id="IPR010139">
    <property type="entry name" value="Imidazole-glycPsynth_HisH"/>
</dbReference>
<evidence type="ECO:0000256" key="9">
    <source>
        <dbReference type="RuleBase" id="RU003657"/>
    </source>
</evidence>
<dbReference type="NCBIfam" id="TIGR01855">
    <property type="entry name" value="IMP_synth_hisH"/>
    <property type="match status" value="1"/>
</dbReference>
<evidence type="ECO:0000259" key="10">
    <source>
        <dbReference type="Pfam" id="PF00117"/>
    </source>
</evidence>
<gene>
    <name evidence="11" type="ORF">TeGR_g14636</name>
</gene>
<comment type="catalytic activity">
    <reaction evidence="8">
        <text>L-glutamine + H2O = L-glutamate + NH4(+)</text>
        <dbReference type="Rhea" id="RHEA:15889"/>
        <dbReference type="ChEBI" id="CHEBI:15377"/>
        <dbReference type="ChEBI" id="CHEBI:28938"/>
        <dbReference type="ChEBI" id="CHEBI:29985"/>
        <dbReference type="ChEBI" id="CHEBI:58359"/>
        <dbReference type="EC" id="3.5.1.2"/>
    </reaction>
</comment>
<dbReference type="Gene3D" id="3.40.50.880">
    <property type="match status" value="1"/>
</dbReference>